<dbReference type="Pfam" id="PF00196">
    <property type="entry name" value="GerE"/>
    <property type="match status" value="1"/>
</dbReference>
<evidence type="ECO:0000256" key="2">
    <source>
        <dbReference type="ARBA" id="ARBA00023125"/>
    </source>
</evidence>
<dbReference type="AlphaFoldDB" id="A0A841CMF8"/>
<accession>A0A841CMF8</accession>
<organism evidence="5 6">
    <name type="scientific">Saccharothrix tamanrassetensis</name>
    <dbReference type="NCBI Taxonomy" id="1051531"/>
    <lineage>
        <taxon>Bacteria</taxon>
        <taxon>Bacillati</taxon>
        <taxon>Actinomycetota</taxon>
        <taxon>Actinomycetes</taxon>
        <taxon>Pseudonocardiales</taxon>
        <taxon>Pseudonocardiaceae</taxon>
        <taxon>Saccharothrix</taxon>
    </lineage>
</organism>
<dbReference type="EMBL" id="JACHJN010000008">
    <property type="protein sequence ID" value="MBB5958479.1"/>
    <property type="molecule type" value="Genomic_DNA"/>
</dbReference>
<evidence type="ECO:0000259" key="4">
    <source>
        <dbReference type="PROSITE" id="PS50043"/>
    </source>
</evidence>
<reference evidence="5 6" key="1">
    <citation type="submission" date="2020-08" db="EMBL/GenBank/DDBJ databases">
        <title>Genomic Encyclopedia of Type Strains, Phase III (KMG-III): the genomes of soil and plant-associated and newly described type strains.</title>
        <authorList>
            <person name="Whitman W."/>
        </authorList>
    </citation>
    <scope>NUCLEOTIDE SEQUENCE [LARGE SCALE GENOMIC DNA]</scope>
    <source>
        <strain evidence="5 6">CECT 8640</strain>
    </source>
</reference>
<gene>
    <name evidence="5" type="ORF">FHS29_005087</name>
</gene>
<keyword evidence="1" id="KW-0805">Transcription regulation</keyword>
<dbReference type="Gene3D" id="1.10.10.10">
    <property type="entry name" value="Winged helix-like DNA-binding domain superfamily/Winged helix DNA-binding domain"/>
    <property type="match status" value="1"/>
</dbReference>
<protein>
    <submittedName>
        <fullName evidence="5">DNA-binding NarL/FixJ family response regulator</fullName>
    </submittedName>
</protein>
<dbReference type="PROSITE" id="PS50043">
    <property type="entry name" value="HTH_LUXR_2"/>
    <property type="match status" value="1"/>
</dbReference>
<dbReference type="InterPro" id="IPR036388">
    <property type="entry name" value="WH-like_DNA-bd_sf"/>
</dbReference>
<dbReference type="SMART" id="SM00421">
    <property type="entry name" value="HTH_LUXR"/>
    <property type="match status" value="1"/>
</dbReference>
<keyword evidence="3" id="KW-0804">Transcription</keyword>
<keyword evidence="2 5" id="KW-0238">DNA-binding</keyword>
<proteinExistence type="predicted"/>
<dbReference type="InterPro" id="IPR000792">
    <property type="entry name" value="Tscrpt_reg_LuxR_C"/>
</dbReference>
<dbReference type="PRINTS" id="PR00038">
    <property type="entry name" value="HTHLUXR"/>
</dbReference>
<dbReference type="GO" id="GO:0006355">
    <property type="term" value="P:regulation of DNA-templated transcription"/>
    <property type="evidence" value="ECO:0007669"/>
    <property type="project" value="InterPro"/>
</dbReference>
<comment type="caution">
    <text evidence="5">The sequence shown here is derived from an EMBL/GenBank/DDBJ whole genome shotgun (WGS) entry which is preliminary data.</text>
</comment>
<dbReference type="PANTHER" id="PTHR44688:SF16">
    <property type="entry name" value="DNA-BINDING TRANSCRIPTIONAL ACTIVATOR DEVR_DOSR"/>
    <property type="match status" value="1"/>
</dbReference>
<keyword evidence="6" id="KW-1185">Reference proteome</keyword>
<evidence type="ECO:0000256" key="1">
    <source>
        <dbReference type="ARBA" id="ARBA00023015"/>
    </source>
</evidence>
<dbReference type="Proteomes" id="UP000547510">
    <property type="component" value="Unassembled WGS sequence"/>
</dbReference>
<dbReference type="SUPFAM" id="SSF46894">
    <property type="entry name" value="C-terminal effector domain of the bipartite response regulators"/>
    <property type="match status" value="1"/>
</dbReference>
<evidence type="ECO:0000313" key="5">
    <source>
        <dbReference type="EMBL" id="MBB5958479.1"/>
    </source>
</evidence>
<dbReference type="PANTHER" id="PTHR44688">
    <property type="entry name" value="DNA-BINDING TRANSCRIPTIONAL ACTIVATOR DEVR_DOSR"/>
    <property type="match status" value="1"/>
</dbReference>
<dbReference type="CDD" id="cd06170">
    <property type="entry name" value="LuxR_C_like"/>
    <property type="match status" value="1"/>
</dbReference>
<feature type="domain" description="HTH luxR-type" evidence="4">
    <location>
        <begin position="15"/>
        <end position="84"/>
    </location>
</feature>
<evidence type="ECO:0000313" key="6">
    <source>
        <dbReference type="Proteomes" id="UP000547510"/>
    </source>
</evidence>
<dbReference type="RefSeq" id="WP_184694461.1">
    <property type="nucleotide sequence ID" value="NZ_JACHJN010000008.1"/>
</dbReference>
<evidence type="ECO:0000256" key="3">
    <source>
        <dbReference type="ARBA" id="ARBA00023163"/>
    </source>
</evidence>
<dbReference type="GO" id="GO:0003677">
    <property type="term" value="F:DNA binding"/>
    <property type="evidence" value="ECO:0007669"/>
    <property type="project" value="UniProtKB-KW"/>
</dbReference>
<sequence>MNKVDAAAPQIWSAALHKVDLLTRRETDVFALLSEGMSNRELADRLYISERTVRGHLIQIITKLELDSRLRACIASYVWHTRRDDGRDKHETRRSS</sequence>
<name>A0A841CMF8_9PSEU</name>
<dbReference type="InterPro" id="IPR016032">
    <property type="entry name" value="Sig_transdc_resp-reg_C-effctor"/>
</dbReference>